<organism evidence="4 5">
    <name type="scientific">Symbiodinium microadriaticum</name>
    <name type="common">Dinoflagellate</name>
    <name type="synonym">Zooxanthella microadriatica</name>
    <dbReference type="NCBI Taxonomy" id="2951"/>
    <lineage>
        <taxon>Eukaryota</taxon>
        <taxon>Sar</taxon>
        <taxon>Alveolata</taxon>
        <taxon>Dinophyceae</taxon>
        <taxon>Suessiales</taxon>
        <taxon>Symbiodiniaceae</taxon>
        <taxon>Symbiodinium</taxon>
    </lineage>
</organism>
<dbReference type="SUPFAM" id="SSF48403">
    <property type="entry name" value="Ankyrin repeat"/>
    <property type="match status" value="1"/>
</dbReference>
<dbReference type="GO" id="GO:0085020">
    <property type="term" value="P:protein K6-linked ubiquitination"/>
    <property type="evidence" value="ECO:0007669"/>
    <property type="project" value="TreeGrafter"/>
</dbReference>
<keyword evidence="3" id="KW-0472">Membrane</keyword>
<dbReference type="GO" id="GO:0004842">
    <property type="term" value="F:ubiquitin-protein transferase activity"/>
    <property type="evidence" value="ECO:0007669"/>
    <property type="project" value="TreeGrafter"/>
</dbReference>
<evidence type="ECO:0000313" key="4">
    <source>
        <dbReference type="EMBL" id="OLP82515.1"/>
    </source>
</evidence>
<dbReference type="OMA" id="LKARACP"/>
<dbReference type="PANTHER" id="PTHR24171">
    <property type="entry name" value="ANKYRIN REPEAT DOMAIN-CONTAINING PROTEIN 39-RELATED"/>
    <property type="match status" value="1"/>
</dbReference>
<name>A0A1Q9CHW9_SYMMI</name>
<proteinExistence type="predicted"/>
<dbReference type="PANTHER" id="PTHR24171:SF8">
    <property type="entry name" value="BRCA1-ASSOCIATED RING DOMAIN PROTEIN 1"/>
    <property type="match status" value="1"/>
</dbReference>
<dbReference type="InterPro" id="IPR036770">
    <property type="entry name" value="Ankyrin_rpt-contain_sf"/>
</dbReference>
<keyword evidence="3" id="KW-0812">Transmembrane</keyword>
<keyword evidence="2" id="KW-0040">ANK repeat</keyword>
<dbReference type="SMART" id="SM00248">
    <property type="entry name" value="ANK"/>
    <property type="match status" value="2"/>
</dbReference>
<keyword evidence="1" id="KW-0677">Repeat</keyword>
<sequence length="297" mass="31495">MGMGVLQHRHAIIPASLAGIGVLAVFVRRRYQRCAEAAEAECEELLLSTLGPLAAEAWCLCDVLGLIVKDLGLEAACRCRLLCKAALFSAGLGPKGMQLAAEDAAWTETQREESNIAVSLAALATGNRGMGRSAASEVARAVAFSTFTKSKSLDLWSPDTMGRPPLVAAACCSRQNGWGSSLLTALLEARAQPEASSPDGWNPLMWASQLGNHEDCQVLLKARACPNAVSADGTSPLLCAVRADRQPLVIVKLLLSYRADPALVPMQSPFDEYVDMDVRQALASAPPRGGLQQFHAA</sequence>
<accession>A0A1Q9CHW9</accession>
<evidence type="ECO:0000256" key="1">
    <source>
        <dbReference type="ARBA" id="ARBA00022737"/>
    </source>
</evidence>
<evidence type="ECO:0000256" key="3">
    <source>
        <dbReference type="SAM" id="Phobius"/>
    </source>
</evidence>
<dbReference type="EMBL" id="LSRX01001185">
    <property type="protein sequence ID" value="OLP82515.1"/>
    <property type="molecule type" value="Genomic_DNA"/>
</dbReference>
<evidence type="ECO:0000313" key="5">
    <source>
        <dbReference type="Proteomes" id="UP000186817"/>
    </source>
</evidence>
<dbReference type="Proteomes" id="UP000186817">
    <property type="component" value="Unassembled WGS sequence"/>
</dbReference>
<dbReference type="Pfam" id="PF12796">
    <property type="entry name" value="Ank_2"/>
    <property type="match status" value="1"/>
</dbReference>
<comment type="caution">
    <text evidence="4">The sequence shown here is derived from an EMBL/GenBank/DDBJ whole genome shotgun (WGS) entry which is preliminary data.</text>
</comment>
<dbReference type="InterPro" id="IPR002110">
    <property type="entry name" value="Ankyrin_rpt"/>
</dbReference>
<keyword evidence="5" id="KW-1185">Reference proteome</keyword>
<dbReference type="AlphaFoldDB" id="A0A1Q9CHW9"/>
<gene>
    <name evidence="4" type="ORF">AK812_SmicGene36807</name>
</gene>
<dbReference type="Gene3D" id="1.25.40.20">
    <property type="entry name" value="Ankyrin repeat-containing domain"/>
    <property type="match status" value="1"/>
</dbReference>
<dbReference type="OrthoDB" id="424683at2759"/>
<feature type="transmembrane region" description="Helical" evidence="3">
    <location>
        <begin position="6"/>
        <end position="27"/>
    </location>
</feature>
<protein>
    <submittedName>
        <fullName evidence="4">Uncharacterized protein</fullName>
    </submittedName>
</protein>
<keyword evidence="3" id="KW-1133">Transmembrane helix</keyword>
<evidence type="ECO:0000256" key="2">
    <source>
        <dbReference type="ARBA" id="ARBA00023043"/>
    </source>
</evidence>
<reference evidence="4 5" key="1">
    <citation type="submission" date="2016-02" db="EMBL/GenBank/DDBJ databases">
        <title>Genome analysis of coral dinoflagellate symbionts highlights evolutionary adaptations to a symbiotic lifestyle.</title>
        <authorList>
            <person name="Aranda M."/>
            <person name="Li Y."/>
            <person name="Liew Y.J."/>
            <person name="Baumgarten S."/>
            <person name="Simakov O."/>
            <person name="Wilson M."/>
            <person name="Piel J."/>
            <person name="Ashoor H."/>
            <person name="Bougouffa S."/>
            <person name="Bajic V.B."/>
            <person name="Ryu T."/>
            <person name="Ravasi T."/>
            <person name="Bayer T."/>
            <person name="Micklem G."/>
            <person name="Kim H."/>
            <person name="Bhak J."/>
            <person name="Lajeunesse T.C."/>
            <person name="Voolstra C.R."/>
        </authorList>
    </citation>
    <scope>NUCLEOTIDE SEQUENCE [LARGE SCALE GENOMIC DNA]</scope>
    <source>
        <strain evidence="4 5">CCMP2467</strain>
    </source>
</reference>